<dbReference type="GO" id="GO:1990221">
    <property type="term" value="C:L-cysteine desulfurase complex"/>
    <property type="evidence" value="ECO:0007669"/>
    <property type="project" value="UniProtKB-ARBA"/>
</dbReference>
<dbReference type="GO" id="GO:0046872">
    <property type="term" value="F:metal ion binding"/>
    <property type="evidence" value="ECO:0007669"/>
    <property type="project" value="UniProtKB-KW"/>
</dbReference>
<dbReference type="FunFam" id="3.90.1150.10:FF:000002">
    <property type="entry name" value="Cysteine desulfurase IscS"/>
    <property type="match status" value="1"/>
</dbReference>
<keyword evidence="13" id="KW-0963">Cytoplasm</keyword>
<dbReference type="PROSITE" id="PS00595">
    <property type="entry name" value="AA_TRANSFER_CLASS_5"/>
    <property type="match status" value="1"/>
</dbReference>
<dbReference type="EMBL" id="PIPI01000010">
    <property type="protein sequence ID" value="RUO18288.1"/>
    <property type="molecule type" value="Genomic_DNA"/>
</dbReference>
<dbReference type="InterPro" id="IPR015424">
    <property type="entry name" value="PyrdxlP-dep_Trfase"/>
</dbReference>
<evidence type="ECO:0000256" key="14">
    <source>
        <dbReference type="RuleBase" id="RU004504"/>
    </source>
</evidence>
<evidence type="ECO:0000256" key="10">
    <source>
        <dbReference type="ARBA" id="ARBA00023014"/>
    </source>
</evidence>
<evidence type="ECO:0000256" key="4">
    <source>
        <dbReference type="ARBA" id="ARBA00012239"/>
    </source>
</evidence>
<accession>A0A432VQ44</accession>
<comment type="subunit">
    <text evidence="13">Homodimer. Forms a heterotetramer with IscU, interacts with other sulfur acceptors.</text>
</comment>
<dbReference type="Gene3D" id="3.90.1150.10">
    <property type="entry name" value="Aspartate Aminotransferase, domain 1"/>
    <property type="match status" value="1"/>
</dbReference>
<reference evidence="16 17" key="1">
    <citation type="journal article" date="2011" name="Front. Microbiol.">
        <title>Genomic signatures of strain selection and enhancement in Bacillus atrophaeus var. globigii, a historical biowarfare simulant.</title>
        <authorList>
            <person name="Gibbons H.S."/>
            <person name="Broomall S.M."/>
            <person name="McNew L.A."/>
            <person name="Daligault H."/>
            <person name="Chapman C."/>
            <person name="Bruce D."/>
            <person name="Karavis M."/>
            <person name="Krepps M."/>
            <person name="McGregor P.A."/>
            <person name="Hong C."/>
            <person name="Park K.H."/>
            <person name="Akmal A."/>
            <person name="Feldman A."/>
            <person name="Lin J.S."/>
            <person name="Chang W.E."/>
            <person name="Higgs B.W."/>
            <person name="Demirev P."/>
            <person name="Lindquist J."/>
            <person name="Liem A."/>
            <person name="Fochler E."/>
            <person name="Read T.D."/>
            <person name="Tapia R."/>
            <person name="Johnson S."/>
            <person name="Bishop-Lilly K.A."/>
            <person name="Detter C."/>
            <person name="Han C."/>
            <person name="Sozhamannan S."/>
            <person name="Rosenzweig C.N."/>
            <person name="Skowronski E.W."/>
        </authorList>
    </citation>
    <scope>NUCLEOTIDE SEQUENCE [LARGE SCALE GENOMIC DNA]</scope>
    <source>
        <strain evidence="16 17">AK5</strain>
    </source>
</reference>
<dbReference type="GO" id="GO:0030170">
    <property type="term" value="F:pyridoxal phosphate binding"/>
    <property type="evidence" value="ECO:0007669"/>
    <property type="project" value="UniProtKB-UniRule"/>
</dbReference>
<keyword evidence="17" id="KW-1185">Reference proteome</keyword>
<keyword evidence="10 13" id="KW-0411">Iron-sulfur</keyword>
<dbReference type="PANTHER" id="PTHR11601:SF34">
    <property type="entry name" value="CYSTEINE DESULFURASE"/>
    <property type="match status" value="1"/>
</dbReference>
<name>A0A432VQ44_9GAMM</name>
<keyword evidence="6 13" id="KW-0001">2Fe-2S</keyword>
<dbReference type="InterPro" id="IPR015421">
    <property type="entry name" value="PyrdxlP-dep_Trfase_major"/>
</dbReference>
<evidence type="ECO:0000256" key="12">
    <source>
        <dbReference type="ARBA" id="ARBA00072125"/>
    </source>
</evidence>
<feature type="binding site" evidence="13">
    <location>
        <begin position="203"/>
        <end position="205"/>
    </location>
    <ligand>
        <name>pyridoxal 5'-phosphate</name>
        <dbReference type="ChEBI" id="CHEBI:597326"/>
    </ligand>
</feature>
<evidence type="ECO:0000256" key="13">
    <source>
        <dbReference type="HAMAP-Rule" id="MF_00331"/>
    </source>
</evidence>
<evidence type="ECO:0000256" key="8">
    <source>
        <dbReference type="ARBA" id="ARBA00022898"/>
    </source>
</evidence>
<keyword evidence="9 13" id="KW-0408">Iron</keyword>
<evidence type="ECO:0000256" key="2">
    <source>
        <dbReference type="ARBA" id="ARBA00005151"/>
    </source>
</evidence>
<dbReference type="InterPro" id="IPR020578">
    <property type="entry name" value="Aminotrans_V_PyrdxlP_BS"/>
</dbReference>
<dbReference type="OrthoDB" id="9808002at2"/>
<dbReference type="InterPro" id="IPR015422">
    <property type="entry name" value="PyrdxlP-dep_Trfase_small"/>
</dbReference>
<evidence type="ECO:0000313" key="17">
    <source>
        <dbReference type="Proteomes" id="UP000288212"/>
    </source>
</evidence>
<evidence type="ECO:0000256" key="6">
    <source>
        <dbReference type="ARBA" id="ARBA00022714"/>
    </source>
</evidence>
<evidence type="ECO:0000256" key="7">
    <source>
        <dbReference type="ARBA" id="ARBA00022723"/>
    </source>
</evidence>
<dbReference type="GO" id="GO:0031071">
    <property type="term" value="F:cysteine desulfurase activity"/>
    <property type="evidence" value="ECO:0007669"/>
    <property type="project" value="UniProtKB-UniRule"/>
</dbReference>
<dbReference type="GO" id="GO:0044571">
    <property type="term" value="P:[2Fe-2S] cluster assembly"/>
    <property type="evidence" value="ECO:0007669"/>
    <property type="project" value="UniProtKB-UniRule"/>
</dbReference>
<comment type="function">
    <text evidence="13">Master enzyme that delivers sulfur to a number of partners involved in Fe-S cluster assembly, tRNA modification or cofactor biosynthesis. Catalyzes the removal of elemental sulfur atoms from cysteine to produce alanine. Functions as a sulfur delivery protein for Fe-S cluster synthesis onto IscU, an Fe-S scaffold assembly protein, as well as other S acceptor proteins.</text>
</comment>
<dbReference type="PANTHER" id="PTHR11601">
    <property type="entry name" value="CYSTEINE DESULFURYLASE FAMILY MEMBER"/>
    <property type="match status" value="1"/>
</dbReference>
<dbReference type="RefSeq" id="WP_126794431.1">
    <property type="nucleotide sequence ID" value="NZ_PIPI01000010.1"/>
</dbReference>
<dbReference type="Proteomes" id="UP000288212">
    <property type="component" value="Unassembled WGS sequence"/>
</dbReference>
<dbReference type="InterPro" id="IPR000192">
    <property type="entry name" value="Aminotrans_V_dom"/>
</dbReference>
<feature type="domain" description="Aminotransferase class V" evidence="15">
    <location>
        <begin position="5"/>
        <end position="368"/>
    </location>
</feature>
<dbReference type="NCBIfam" id="NF010611">
    <property type="entry name" value="PRK14012.1"/>
    <property type="match status" value="1"/>
</dbReference>
<feature type="modified residue" description="N6-(pyridoxal phosphate)lysine" evidence="13">
    <location>
        <position position="206"/>
    </location>
</feature>
<keyword evidence="7 13" id="KW-0479">Metal-binding</keyword>
<evidence type="ECO:0000256" key="5">
    <source>
        <dbReference type="ARBA" id="ARBA00022679"/>
    </source>
</evidence>
<evidence type="ECO:0000259" key="15">
    <source>
        <dbReference type="Pfam" id="PF00266"/>
    </source>
</evidence>
<comment type="caution">
    <text evidence="16">The sequence shown here is derived from an EMBL/GenBank/DDBJ whole genome shotgun (WGS) entry which is preliminary data.</text>
</comment>
<evidence type="ECO:0000256" key="9">
    <source>
        <dbReference type="ARBA" id="ARBA00023004"/>
    </source>
</evidence>
<dbReference type="FunFam" id="3.40.640.10:FF:000003">
    <property type="entry name" value="Cysteine desulfurase IscS"/>
    <property type="match status" value="1"/>
</dbReference>
<dbReference type="InterPro" id="IPR010240">
    <property type="entry name" value="Cys_deSase_IscS"/>
</dbReference>
<dbReference type="Gene3D" id="3.40.640.10">
    <property type="entry name" value="Type I PLP-dependent aspartate aminotransferase-like (Major domain)"/>
    <property type="match status" value="1"/>
</dbReference>
<comment type="cofactor">
    <cofactor evidence="1 13 14">
        <name>pyridoxal 5'-phosphate</name>
        <dbReference type="ChEBI" id="CHEBI:597326"/>
    </cofactor>
</comment>
<sequence>MKLPIYLDYAATTPVDPRVAEKMMQYLTMDGIFGNPASRSHRFGWQAEEAVDEARQHIADLINADSREIVFTSGATESSNLAIKGAAEFYQRKGKHVITVKTEHKATLDTCRELERRGWEVTYLDVQENGLLDLNKLKDAIREDTTVISVMHVNNEIGVIQDIKAIAKLCRENKIIFHVDAAQSAGKILVDVQDLDIDLMSLSGHKMYGPKGIGALYVRRKPRTRLVAQMHGGGHERGMRSGTLATHQIVGMGEAARIAKLELTAEAERIRHLRDRLWNGVKDIEETYINGDPENGVPGIFNISFNFVEGESLIMALKDLAVSSGSACTSASLEPSYVLRALGRNDELAHSSIRFSIGRFTTEEEIDYAIELINNSIGRLREMSPLWEMFKDGVDLNSVEWVAH</sequence>
<dbReference type="InterPro" id="IPR016454">
    <property type="entry name" value="Cysteine_dSase"/>
</dbReference>
<feature type="binding site" evidence="13">
    <location>
        <position position="243"/>
    </location>
    <ligand>
        <name>pyridoxal 5'-phosphate</name>
        <dbReference type="ChEBI" id="CHEBI:597326"/>
    </ligand>
</feature>
<evidence type="ECO:0000256" key="3">
    <source>
        <dbReference type="ARBA" id="ARBA00006490"/>
    </source>
</evidence>
<dbReference type="HAMAP" id="MF_00331">
    <property type="entry name" value="Cys_desulf_IscS"/>
    <property type="match status" value="1"/>
</dbReference>
<comment type="similarity">
    <text evidence="3 13">Belongs to the class-V pyridoxal-phosphate-dependent aminotransferase family. NifS/IscS subfamily.</text>
</comment>
<dbReference type="UniPathway" id="UPA00266"/>
<organism evidence="16 17">
    <name type="scientific">Aliidiomarina haloalkalitolerans</name>
    <dbReference type="NCBI Taxonomy" id="859059"/>
    <lineage>
        <taxon>Bacteria</taxon>
        <taxon>Pseudomonadati</taxon>
        <taxon>Pseudomonadota</taxon>
        <taxon>Gammaproteobacteria</taxon>
        <taxon>Alteromonadales</taxon>
        <taxon>Idiomarinaceae</taxon>
        <taxon>Aliidiomarina</taxon>
    </lineage>
</organism>
<evidence type="ECO:0000313" key="16">
    <source>
        <dbReference type="EMBL" id="RUO18288.1"/>
    </source>
</evidence>
<dbReference type="SUPFAM" id="SSF53383">
    <property type="entry name" value="PLP-dependent transferases"/>
    <property type="match status" value="1"/>
</dbReference>
<feature type="binding site" description="via persulfide group" evidence="13">
    <location>
        <position position="328"/>
    </location>
    <ligand>
        <name>[2Fe-2S] cluster</name>
        <dbReference type="ChEBI" id="CHEBI:190135"/>
        <note>ligand shared with IscU</note>
    </ligand>
</feature>
<keyword evidence="8 13" id="KW-0663">Pyridoxal phosphate</keyword>
<evidence type="ECO:0000256" key="11">
    <source>
        <dbReference type="ARBA" id="ARBA00050776"/>
    </source>
</evidence>
<dbReference type="PIRSF" id="PIRSF005572">
    <property type="entry name" value="NifS"/>
    <property type="match status" value="1"/>
</dbReference>
<protein>
    <recommendedName>
        <fullName evidence="12 13">Cysteine desulfurase IscS</fullName>
        <ecNumber evidence="4 13">2.8.1.7</ecNumber>
    </recommendedName>
</protein>
<feature type="binding site" evidence="13">
    <location>
        <begin position="75"/>
        <end position="76"/>
    </location>
    <ligand>
        <name>pyridoxal 5'-phosphate</name>
        <dbReference type="ChEBI" id="CHEBI:597326"/>
    </ligand>
</feature>
<comment type="subcellular location">
    <subcellularLocation>
        <location evidence="13">Cytoplasm</location>
    </subcellularLocation>
</comment>
<comment type="pathway">
    <text evidence="2 13">Cofactor biosynthesis; iron-sulfur cluster biosynthesis.</text>
</comment>
<feature type="active site" description="Cysteine persulfide intermediate" evidence="13">
    <location>
        <position position="328"/>
    </location>
</feature>
<feature type="binding site" evidence="13">
    <location>
        <position position="155"/>
    </location>
    <ligand>
        <name>pyridoxal 5'-phosphate</name>
        <dbReference type="ChEBI" id="CHEBI:597326"/>
    </ligand>
</feature>
<comment type="catalytic activity">
    <reaction evidence="11 13">
        <text>(sulfur carrier)-H + L-cysteine = (sulfur carrier)-SH + L-alanine</text>
        <dbReference type="Rhea" id="RHEA:43892"/>
        <dbReference type="Rhea" id="RHEA-COMP:14737"/>
        <dbReference type="Rhea" id="RHEA-COMP:14739"/>
        <dbReference type="ChEBI" id="CHEBI:29917"/>
        <dbReference type="ChEBI" id="CHEBI:35235"/>
        <dbReference type="ChEBI" id="CHEBI:57972"/>
        <dbReference type="ChEBI" id="CHEBI:64428"/>
        <dbReference type="EC" id="2.8.1.7"/>
    </reaction>
</comment>
<dbReference type="GO" id="GO:0051537">
    <property type="term" value="F:2 iron, 2 sulfur cluster binding"/>
    <property type="evidence" value="ECO:0007669"/>
    <property type="project" value="UniProtKB-UniRule"/>
</dbReference>
<keyword evidence="5 13" id="KW-0808">Transferase</keyword>
<proteinExistence type="inferred from homology"/>
<dbReference type="AlphaFoldDB" id="A0A432VQ44"/>
<dbReference type="EC" id="2.8.1.7" evidence="4 13"/>
<dbReference type="NCBIfam" id="TIGR02006">
    <property type="entry name" value="IscS"/>
    <property type="match status" value="1"/>
</dbReference>
<dbReference type="Pfam" id="PF00266">
    <property type="entry name" value="Aminotran_5"/>
    <property type="match status" value="1"/>
</dbReference>
<gene>
    <name evidence="13" type="primary">iscS</name>
    <name evidence="16" type="ORF">CWE06_11610</name>
</gene>
<evidence type="ECO:0000256" key="1">
    <source>
        <dbReference type="ARBA" id="ARBA00001933"/>
    </source>
</evidence>
<feature type="binding site" evidence="13">
    <location>
        <position position="183"/>
    </location>
    <ligand>
        <name>pyridoxal 5'-phosphate</name>
        <dbReference type="ChEBI" id="CHEBI:597326"/>
    </ligand>
</feature>